<evidence type="ECO:0000313" key="2">
    <source>
        <dbReference type="Proteomes" id="UP000785679"/>
    </source>
</evidence>
<organism evidence="1 2">
    <name type="scientific">Halteria grandinella</name>
    <dbReference type="NCBI Taxonomy" id="5974"/>
    <lineage>
        <taxon>Eukaryota</taxon>
        <taxon>Sar</taxon>
        <taxon>Alveolata</taxon>
        <taxon>Ciliophora</taxon>
        <taxon>Intramacronucleata</taxon>
        <taxon>Spirotrichea</taxon>
        <taxon>Stichotrichia</taxon>
        <taxon>Sporadotrichida</taxon>
        <taxon>Halteriidae</taxon>
        <taxon>Halteria</taxon>
    </lineage>
</organism>
<evidence type="ECO:0000313" key="1">
    <source>
        <dbReference type="EMBL" id="TNV77980.1"/>
    </source>
</evidence>
<sequence length="294" mass="30687">MTTNYNQPLSSTTQPQLTTQNLMGQTEKYISGQTQNLATNILPTNQSQGYYQEQQQPLKTTQYSGTTSNIQQQPFQTTASSFGTDSGFSTSTYTASSNVPVTSSTQEYISGAGCPATQGYTTSSNIIGGGVGGGYINEGLTTTAATTQVYQLPTTTSTTILAPAMGASTLRGGVIGPNTHGVPENYPLIPADLGCKKCHGTGYKKTMLTRKWKPCKRCASEYGTDVSAINLHNLQPYSSTGYGGASNTGMPLGATSAMPLGTTTAMPLQTGSTMLGMTASGAGVTQAYPTQINY</sequence>
<protein>
    <submittedName>
        <fullName evidence="1">Uncharacterized protein</fullName>
    </submittedName>
</protein>
<gene>
    <name evidence="1" type="ORF">FGO68_gene14174</name>
</gene>
<keyword evidence="2" id="KW-1185">Reference proteome</keyword>
<name>A0A8J8NPR9_HALGN</name>
<proteinExistence type="predicted"/>
<dbReference type="EMBL" id="RRYP01011064">
    <property type="protein sequence ID" value="TNV77980.1"/>
    <property type="molecule type" value="Genomic_DNA"/>
</dbReference>
<accession>A0A8J8NPR9</accession>
<reference evidence="1" key="1">
    <citation type="submission" date="2019-06" db="EMBL/GenBank/DDBJ databases">
        <authorList>
            <person name="Zheng W."/>
        </authorList>
    </citation>
    <scope>NUCLEOTIDE SEQUENCE</scope>
    <source>
        <strain evidence="1">QDHG01</strain>
    </source>
</reference>
<dbReference type="AlphaFoldDB" id="A0A8J8NPR9"/>
<comment type="caution">
    <text evidence="1">The sequence shown here is derived from an EMBL/GenBank/DDBJ whole genome shotgun (WGS) entry which is preliminary data.</text>
</comment>
<dbReference type="Proteomes" id="UP000785679">
    <property type="component" value="Unassembled WGS sequence"/>
</dbReference>